<evidence type="ECO:0000313" key="3">
    <source>
        <dbReference type="Proteomes" id="UP000219335"/>
    </source>
</evidence>
<dbReference type="EMBL" id="OCMU01000001">
    <property type="protein sequence ID" value="SOD19113.1"/>
    <property type="molecule type" value="Genomic_DNA"/>
</dbReference>
<evidence type="ECO:0000313" key="2">
    <source>
        <dbReference type="EMBL" id="SOD19113.1"/>
    </source>
</evidence>
<sequence>MKKKVTFFVSYAHRNKSLANDFLEKLNDALAPSKKHDYSLWKDTSLVIGEDWEAQIIEARDKCDFGLLLISPAFLASKFITEKELPTFASGEKPSIPVMLNPIDFELHDLKGLEKKQIFRLDYEGFKEPRAYLDVCCQKWSPSV</sequence>
<organism evidence="2 3">
    <name type="scientific">Nitrosomonas ureae</name>
    <dbReference type="NCBI Taxonomy" id="44577"/>
    <lineage>
        <taxon>Bacteria</taxon>
        <taxon>Pseudomonadati</taxon>
        <taxon>Pseudomonadota</taxon>
        <taxon>Betaproteobacteria</taxon>
        <taxon>Nitrosomonadales</taxon>
        <taxon>Nitrosomonadaceae</taxon>
        <taxon>Nitrosomonas</taxon>
    </lineage>
</organism>
<gene>
    <name evidence="2" type="ORF">SAMN06297164_2073</name>
</gene>
<dbReference type="AlphaFoldDB" id="A0A286AB32"/>
<feature type="domain" description="TIR" evidence="1">
    <location>
        <begin position="7"/>
        <end position="117"/>
    </location>
</feature>
<dbReference type="Pfam" id="PF13676">
    <property type="entry name" value="TIR_2"/>
    <property type="match status" value="1"/>
</dbReference>
<reference evidence="2 3" key="1">
    <citation type="submission" date="2017-09" db="EMBL/GenBank/DDBJ databases">
        <authorList>
            <person name="Ehlers B."/>
            <person name="Leendertz F.H."/>
        </authorList>
    </citation>
    <scope>NUCLEOTIDE SEQUENCE [LARGE SCALE GENOMIC DNA]</scope>
    <source>
        <strain evidence="2 3">Nm42</strain>
    </source>
</reference>
<dbReference type="Proteomes" id="UP000219335">
    <property type="component" value="Unassembled WGS sequence"/>
</dbReference>
<dbReference type="InterPro" id="IPR035897">
    <property type="entry name" value="Toll_tir_struct_dom_sf"/>
</dbReference>
<proteinExistence type="predicted"/>
<name>A0A286AB32_9PROT</name>
<dbReference type="SUPFAM" id="SSF52200">
    <property type="entry name" value="Toll/Interleukin receptor TIR domain"/>
    <property type="match status" value="1"/>
</dbReference>
<evidence type="ECO:0000259" key="1">
    <source>
        <dbReference type="Pfam" id="PF13676"/>
    </source>
</evidence>
<dbReference type="InterPro" id="IPR000157">
    <property type="entry name" value="TIR_dom"/>
</dbReference>
<protein>
    <submittedName>
        <fullName evidence="2">TIR domain-containing protein</fullName>
    </submittedName>
</protein>
<dbReference type="GO" id="GO:0007165">
    <property type="term" value="P:signal transduction"/>
    <property type="evidence" value="ECO:0007669"/>
    <property type="project" value="InterPro"/>
</dbReference>
<accession>A0A286AB32</accession>
<dbReference type="RefSeq" id="WP_097105434.1">
    <property type="nucleotide sequence ID" value="NZ_OCMU01000001.1"/>
</dbReference>
<dbReference type="Gene3D" id="3.40.50.10140">
    <property type="entry name" value="Toll/interleukin-1 receptor homology (TIR) domain"/>
    <property type="match status" value="1"/>
</dbReference>